<dbReference type="PANTHER" id="PTHR10953:SF29">
    <property type="entry name" value="NEDD8-ACTIVATING ENZYME E1 REGULATORY SUBUNIT"/>
    <property type="match status" value="1"/>
</dbReference>
<dbReference type="Pfam" id="PF00899">
    <property type="entry name" value="ThiF"/>
    <property type="match status" value="1"/>
</dbReference>
<dbReference type="eggNOG" id="KOG2016">
    <property type="taxonomic scope" value="Eukaryota"/>
</dbReference>
<dbReference type="FunFam" id="3.40.50.720:FF:000475">
    <property type="entry name" value="NEDD8-activating enzyme E1 regulatory subunit"/>
    <property type="match status" value="1"/>
</dbReference>
<sequence>MSVSADQAQDIETATTAIETDPPSGAPDAKTRRYDRQLRLWASSGQSALESASILVIGASATATSIIKNLVLPGVGSFTILDPLAVAPADAGNNFFLDGQESIGKNRAQEAVPLLQELNDGVVGKADTRDIKDILATEDGQRWLRDFTLVIAVNTEGETTKRLSQCLWEAGEAAPTLIVVTSAGLISEFYIQFREHHIIESHSESSPSLRIDKPFPALLQHAMSLDFSTMDPTEHGHVPYVIILVRVLEDWKKEHDGTPPKTYAEKQEFKARIRAMKVKQDEENFDEAEAQAYRAWTETTASLPDHVPSDIKALFDDPALAYGQLTIGSPPFLHLLDALKHFVSQPPYTLPLTSTLPDMKADTTNYIHLQKLYKTRAEEEKKIFRGLVRQPVDEGLVDSFVRNCHAVKLMRGKPYGTFDLDQAAIANALAVSPKETVTHLALSALSNIGRQNVSVEALTAEIQRLAGPGVELPEEELDAAVGEVARAPTADLPNVAAFLGGLVAQETIKMITKQYVPVNGYCVADLVDTWTGVVA</sequence>
<dbReference type="InterPro" id="IPR000594">
    <property type="entry name" value="ThiF_NAD_FAD-bd"/>
</dbReference>
<feature type="compositionally biased region" description="Polar residues" evidence="6">
    <location>
        <begin position="1"/>
        <end position="18"/>
    </location>
</feature>
<dbReference type="OMA" id="KLITHQY"/>
<dbReference type="GO" id="GO:0005737">
    <property type="term" value="C:cytoplasm"/>
    <property type="evidence" value="ECO:0007669"/>
    <property type="project" value="TreeGrafter"/>
</dbReference>
<dbReference type="OrthoDB" id="1708823at2759"/>
<proteinExistence type="inferred from homology"/>
<evidence type="ECO:0000256" key="6">
    <source>
        <dbReference type="SAM" id="MobiDB-lite"/>
    </source>
</evidence>
<dbReference type="GO" id="GO:0045116">
    <property type="term" value="P:protein neddylation"/>
    <property type="evidence" value="ECO:0007669"/>
    <property type="project" value="UniProtKB-UniRule"/>
</dbReference>
<evidence type="ECO:0000256" key="3">
    <source>
        <dbReference type="ARBA" id="ARBA00015407"/>
    </source>
</evidence>
<dbReference type="InterPro" id="IPR030667">
    <property type="entry name" value="APP-BP1"/>
</dbReference>
<reference evidence="9" key="1">
    <citation type="journal article" date="2012" name="Science">
        <title>The Paleozoic origin of enzymatic lignin decomposition reconstructed from 31 fungal genomes.</title>
        <authorList>
            <person name="Floudas D."/>
            <person name="Binder M."/>
            <person name="Riley R."/>
            <person name="Barry K."/>
            <person name="Blanchette R.A."/>
            <person name="Henrissat B."/>
            <person name="Martinez A.T."/>
            <person name="Otillar R."/>
            <person name="Spatafora J.W."/>
            <person name="Yadav J.S."/>
            <person name="Aerts A."/>
            <person name="Benoit I."/>
            <person name="Boyd A."/>
            <person name="Carlson A."/>
            <person name="Copeland A."/>
            <person name="Coutinho P.M."/>
            <person name="de Vries R.P."/>
            <person name="Ferreira P."/>
            <person name="Findley K."/>
            <person name="Foster B."/>
            <person name="Gaskell J."/>
            <person name="Glotzer D."/>
            <person name="Gorecki P."/>
            <person name="Heitman J."/>
            <person name="Hesse C."/>
            <person name="Hori C."/>
            <person name="Igarashi K."/>
            <person name="Jurgens J.A."/>
            <person name="Kallen N."/>
            <person name="Kersten P."/>
            <person name="Kohler A."/>
            <person name="Kuees U."/>
            <person name="Kumar T.K.A."/>
            <person name="Kuo A."/>
            <person name="LaButti K."/>
            <person name="Larrondo L.F."/>
            <person name="Lindquist E."/>
            <person name="Ling A."/>
            <person name="Lombard V."/>
            <person name="Lucas S."/>
            <person name="Lundell T."/>
            <person name="Martin R."/>
            <person name="McLaughlin D.J."/>
            <person name="Morgenstern I."/>
            <person name="Morin E."/>
            <person name="Murat C."/>
            <person name="Nagy L.G."/>
            <person name="Nolan M."/>
            <person name="Ohm R.A."/>
            <person name="Patyshakuliyeva A."/>
            <person name="Rokas A."/>
            <person name="Ruiz-Duenas F.J."/>
            <person name="Sabat G."/>
            <person name="Salamov A."/>
            <person name="Samejima M."/>
            <person name="Schmutz J."/>
            <person name="Slot J.C."/>
            <person name="St John F."/>
            <person name="Stenlid J."/>
            <person name="Sun H."/>
            <person name="Sun S."/>
            <person name="Syed K."/>
            <person name="Tsang A."/>
            <person name="Wiebenga A."/>
            <person name="Young D."/>
            <person name="Pisabarro A."/>
            <person name="Eastwood D.C."/>
            <person name="Martin F."/>
            <person name="Cullen D."/>
            <person name="Grigoriev I.V."/>
            <person name="Hibbett D.S."/>
        </authorList>
    </citation>
    <scope>NUCLEOTIDE SEQUENCE [LARGE SCALE GENOMIC DNA]</scope>
    <source>
        <strain evidence="9">HHB-11173 SS5</strain>
    </source>
</reference>
<dbReference type="PIRSF" id="PIRSF039099">
    <property type="entry name" value="APP-BP1"/>
    <property type="match status" value="1"/>
</dbReference>
<accession>R7S494</accession>
<gene>
    <name evidence="8" type="ORF">PUNSTDRAFT_128225</name>
</gene>
<dbReference type="Gene3D" id="3.40.50.720">
    <property type="entry name" value="NAD(P)-binding Rossmann-like Domain"/>
    <property type="match status" value="2"/>
</dbReference>
<dbReference type="UniPathway" id="UPA00885"/>
<dbReference type="InterPro" id="IPR045886">
    <property type="entry name" value="ThiF/MoeB/HesA"/>
</dbReference>
<dbReference type="Proteomes" id="UP000054196">
    <property type="component" value="Unassembled WGS sequence"/>
</dbReference>
<keyword evidence="9" id="KW-1185">Reference proteome</keyword>
<evidence type="ECO:0000259" key="7">
    <source>
        <dbReference type="Pfam" id="PF00899"/>
    </source>
</evidence>
<protein>
    <recommendedName>
        <fullName evidence="3 5">NEDD8-activating enzyme E1 regulatory subunit</fullName>
    </recommendedName>
</protein>
<feature type="domain" description="THIF-type NAD/FAD binding fold" evidence="7">
    <location>
        <begin position="34"/>
        <end position="514"/>
    </location>
</feature>
<evidence type="ECO:0000256" key="4">
    <source>
        <dbReference type="ARBA" id="ARBA00022786"/>
    </source>
</evidence>
<evidence type="ECO:0000313" key="8">
    <source>
        <dbReference type="EMBL" id="EIN04669.1"/>
    </source>
</evidence>
<evidence type="ECO:0000256" key="5">
    <source>
        <dbReference type="PIRNR" id="PIRNR039099"/>
    </source>
</evidence>
<evidence type="ECO:0000256" key="1">
    <source>
        <dbReference type="ARBA" id="ARBA00005032"/>
    </source>
</evidence>
<organism evidence="8 9">
    <name type="scientific">Punctularia strigosozonata (strain HHB-11173)</name>
    <name type="common">White-rot fungus</name>
    <dbReference type="NCBI Taxonomy" id="741275"/>
    <lineage>
        <taxon>Eukaryota</taxon>
        <taxon>Fungi</taxon>
        <taxon>Dikarya</taxon>
        <taxon>Basidiomycota</taxon>
        <taxon>Agaricomycotina</taxon>
        <taxon>Agaricomycetes</taxon>
        <taxon>Corticiales</taxon>
        <taxon>Punctulariaceae</taxon>
        <taxon>Punctularia</taxon>
    </lineage>
</organism>
<dbReference type="RefSeq" id="XP_007388062.1">
    <property type="nucleotide sequence ID" value="XM_007388000.1"/>
</dbReference>
<evidence type="ECO:0000256" key="2">
    <source>
        <dbReference type="ARBA" id="ARBA00006868"/>
    </source>
</evidence>
<name>R7S494_PUNST</name>
<dbReference type="SUPFAM" id="SSF69572">
    <property type="entry name" value="Activating enzymes of the ubiquitin-like proteins"/>
    <property type="match status" value="1"/>
</dbReference>
<evidence type="ECO:0000313" key="9">
    <source>
        <dbReference type="Proteomes" id="UP000054196"/>
    </source>
</evidence>
<comment type="similarity">
    <text evidence="2 5">Belongs to the ubiquitin-activating E1 family. ULA1 subfamily.</text>
</comment>
<feature type="region of interest" description="Disordered" evidence="6">
    <location>
        <begin position="1"/>
        <end position="32"/>
    </location>
</feature>
<dbReference type="GO" id="GO:0019781">
    <property type="term" value="F:NEDD8 activating enzyme activity"/>
    <property type="evidence" value="ECO:0007669"/>
    <property type="project" value="UniProtKB-UniRule"/>
</dbReference>
<dbReference type="EMBL" id="JH687553">
    <property type="protein sequence ID" value="EIN04669.1"/>
    <property type="molecule type" value="Genomic_DNA"/>
</dbReference>
<comment type="pathway">
    <text evidence="1 5">Protein modification; protein neddylation.</text>
</comment>
<dbReference type="PANTHER" id="PTHR10953">
    <property type="entry name" value="UBIQUITIN-ACTIVATING ENZYME E1"/>
    <property type="match status" value="1"/>
</dbReference>
<comment type="function">
    <text evidence="5">Regulatory subunit of the dimeric UBA3-ULA1 E1 enzyme.</text>
</comment>
<keyword evidence="4 5" id="KW-0833">Ubl conjugation pathway</keyword>
<dbReference type="GeneID" id="18878120"/>
<dbReference type="InterPro" id="IPR035985">
    <property type="entry name" value="Ubiquitin-activating_enz"/>
</dbReference>
<dbReference type="HOGENOM" id="CLU_019618_2_1_1"/>
<dbReference type="AlphaFoldDB" id="R7S494"/>
<dbReference type="KEGG" id="psq:PUNSTDRAFT_128225"/>